<evidence type="ECO:0000256" key="3">
    <source>
        <dbReference type="ARBA" id="ARBA00022692"/>
    </source>
</evidence>
<dbReference type="GO" id="GO:0043165">
    <property type="term" value="P:Gram-negative-bacterium-type cell outer membrane assembly"/>
    <property type="evidence" value="ECO:0007669"/>
    <property type="project" value="UniProtKB-UniRule"/>
</dbReference>
<dbReference type="GO" id="GO:0051205">
    <property type="term" value="P:protein insertion into membrane"/>
    <property type="evidence" value="ECO:0007669"/>
    <property type="project" value="UniProtKB-UniRule"/>
</dbReference>
<keyword evidence="2 8" id="KW-1134">Transmembrane beta strand</keyword>
<dbReference type="HAMAP" id="MF_01430">
    <property type="entry name" value="OM_assembly_BamA"/>
    <property type="match status" value="1"/>
</dbReference>
<keyword evidence="6 8" id="KW-0472">Membrane</keyword>
<dbReference type="PANTHER" id="PTHR12815:SF23">
    <property type="entry name" value="OUTER MEMBRANE PROTEIN ASSEMBLY FACTOR BAMA"/>
    <property type="match status" value="1"/>
</dbReference>
<evidence type="ECO:0000256" key="4">
    <source>
        <dbReference type="ARBA" id="ARBA00022729"/>
    </source>
</evidence>
<dbReference type="Gene3D" id="3.10.20.310">
    <property type="entry name" value="membrane protein fhac"/>
    <property type="match status" value="5"/>
</dbReference>
<keyword evidence="3 8" id="KW-0812">Transmembrane</keyword>
<feature type="domain" description="POTRA" evidence="10">
    <location>
        <begin position="25"/>
        <end position="92"/>
    </location>
</feature>
<dbReference type="InterPro" id="IPR039910">
    <property type="entry name" value="D15-like"/>
</dbReference>
<protein>
    <recommendedName>
        <fullName evidence="8 9">Outer membrane protein assembly factor BamA</fullName>
    </recommendedName>
</protein>
<dbReference type="PROSITE" id="PS51779">
    <property type="entry name" value="POTRA"/>
    <property type="match status" value="3"/>
</dbReference>
<evidence type="ECO:0000256" key="2">
    <source>
        <dbReference type="ARBA" id="ARBA00022452"/>
    </source>
</evidence>
<evidence type="ECO:0000256" key="7">
    <source>
        <dbReference type="ARBA" id="ARBA00023237"/>
    </source>
</evidence>
<gene>
    <name evidence="8" type="primary">bamA</name>
    <name evidence="11" type="ORF">GGR17_001939</name>
</gene>
<dbReference type="GO" id="GO:0009279">
    <property type="term" value="C:cell outer membrane"/>
    <property type="evidence" value="ECO:0007669"/>
    <property type="project" value="UniProtKB-SubCell"/>
</dbReference>
<keyword evidence="12" id="KW-1185">Reference proteome</keyword>
<keyword evidence="4 8" id="KW-0732">Signal</keyword>
<feature type="chain" id="PRO_5033172602" description="Outer membrane protein assembly factor BamA" evidence="8">
    <location>
        <begin position="23"/>
        <end position="757"/>
    </location>
</feature>
<feature type="domain" description="POTRA" evidence="10">
    <location>
        <begin position="93"/>
        <end position="170"/>
    </location>
</feature>
<dbReference type="Gene3D" id="2.40.160.50">
    <property type="entry name" value="membrane protein fhac: a member of the omp85/tpsb transporter family"/>
    <property type="match status" value="1"/>
</dbReference>
<dbReference type="Proteomes" id="UP000585681">
    <property type="component" value="Unassembled WGS sequence"/>
</dbReference>
<evidence type="ECO:0000313" key="12">
    <source>
        <dbReference type="Proteomes" id="UP000585681"/>
    </source>
</evidence>
<dbReference type="Pfam" id="PF01103">
    <property type="entry name" value="Omp85"/>
    <property type="match status" value="1"/>
</dbReference>
<feature type="signal peptide" evidence="8">
    <location>
        <begin position="1"/>
        <end position="22"/>
    </location>
</feature>
<organism evidence="11 12">
    <name type="scientific">Actibacterium naphthalenivorans</name>
    <dbReference type="NCBI Taxonomy" id="1614693"/>
    <lineage>
        <taxon>Bacteria</taxon>
        <taxon>Pseudomonadati</taxon>
        <taxon>Pseudomonadota</taxon>
        <taxon>Alphaproteobacteria</taxon>
        <taxon>Rhodobacterales</taxon>
        <taxon>Roseobacteraceae</taxon>
        <taxon>Actibacterium</taxon>
    </lineage>
</organism>
<evidence type="ECO:0000259" key="10">
    <source>
        <dbReference type="PROSITE" id="PS51779"/>
    </source>
</evidence>
<dbReference type="AlphaFoldDB" id="A0A840CAM1"/>
<comment type="subcellular location">
    <subcellularLocation>
        <location evidence="8">Cell outer membrane</location>
    </subcellularLocation>
    <subcellularLocation>
        <location evidence="1">Membrane</location>
    </subcellularLocation>
</comment>
<dbReference type="NCBIfam" id="TIGR03303">
    <property type="entry name" value="OM_YaeT"/>
    <property type="match status" value="1"/>
</dbReference>
<evidence type="ECO:0000256" key="9">
    <source>
        <dbReference type="NCBIfam" id="TIGR03303"/>
    </source>
</evidence>
<dbReference type="PANTHER" id="PTHR12815">
    <property type="entry name" value="SORTING AND ASSEMBLY MACHINERY SAMM50 PROTEIN FAMILY MEMBER"/>
    <property type="match status" value="1"/>
</dbReference>
<feature type="domain" description="POTRA" evidence="10">
    <location>
        <begin position="346"/>
        <end position="419"/>
    </location>
</feature>
<dbReference type="InterPro" id="IPR034746">
    <property type="entry name" value="POTRA"/>
</dbReference>
<name>A0A840CAM1_9RHOB</name>
<dbReference type="InterPro" id="IPR000184">
    <property type="entry name" value="Bac_surfAg_D15"/>
</dbReference>
<accession>A0A840CAM1</accession>
<dbReference type="PIRSF" id="PIRSF006076">
    <property type="entry name" value="OM_assembly_OMP85"/>
    <property type="match status" value="1"/>
</dbReference>
<dbReference type="InterPro" id="IPR023707">
    <property type="entry name" value="OM_assembly_BamA"/>
</dbReference>
<keyword evidence="5 8" id="KW-0677">Repeat</keyword>
<sequence length="757" mass="83999" precursor="true">MALFLFFVIAGPYVFSPGAAQAQNYSFTNVQIEGNQRVDASTILSYAGIARGETVSAAQVNQAYQNIVESGLFEEVEIEPRGGTLFIRVVEYPTINVINFEGNRMIKDEDLEQIIQSQSRRVYNPSLAEADAAAIVTAYEQSGRLAATVEPRIIRRSDNRVDLAFEIVEGRGVEVERISFVGNRFYSDGRLRRVLGTKQAGLLRRLIRSDTFVADRIEFDKQVLQDFYVSRGFIDFQVLSVTSELTRNRDAFLITFNLREGQSFTFGEVTASSDLAEVDVDLFQEAIRVHPGVTYSPALVDNTIARLERLALQQGLNFIRVDPRVTRNDRDLTLDVDFRIVKGPRVFVERIDIEGNATTLDRVIRRQFRTVEGDPFNPREIRETAERIRALGFFSTADVNAREGTSPDQVIVDVNVEEAPTGSLSFGLNYSVTNGAGAAVSFSESNFLGRGQYLSFSLTSGVDNSVTSFTFAEPAFLSRDVTFRFSASYGESSNQDSTKYDTRRVSISPSLEFPTGEFTRLALRYTIAETDLYNYTGASPIIQAEADEEALLTSSVGYTYSYDTRRTGLNPNAGVLLRFNQNFGGLGGDTKFVETTALVASETTVMNEDVTLRAEFEGGLLNFLDGNSRVTERYFLNGKMRGFDNNGIGPRDLNTPSNEALGGNMFAVVRLEADFPIGVPEEYGIRGGLFADVGSVWDLDNDNGGSVDDGMNLRAAVGFSIFWTTPIGPLRFNFSDAVQKESYDEVRNFDLTISTRF</sequence>
<evidence type="ECO:0000256" key="5">
    <source>
        <dbReference type="ARBA" id="ARBA00022737"/>
    </source>
</evidence>
<keyword evidence="7 8" id="KW-0998">Cell outer membrane</keyword>
<proteinExistence type="inferred from homology"/>
<comment type="subunit">
    <text evidence="8">Part of the Bam complex.</text>
</comment>
<comment type="function">
    <text evidence="8">Part of the outer membrane protein assembly complex, which is involved in assembly and insertion of beta-barrel proteins into the outer membrane.</text>
</comment>
<dbReference type="EMBL" id="JACIEQ010000002">
    <property type="protein sequence ID" value="MBB4022130.1"/>
    <property type="molecule type" value="Genomic_DNA"/>
</dbReference>
<evidence type="ECO:0000313" key="11">
    <source>
        <dbReference type="EMBL" id="MBB4022130.1"/>
    </source>
</evidence>
<comment type="similarity">
    <text evidence="8">Belongs to the BamA family.</text>
</comment>
<comment type="caution">
    <text evidence="11">The sequence shown here is derived from an EMBL/GenBank/DDBJ whole genome shotgun (WGS) entry which is preliminary data.</text>
</comment>
<dbReference type="Pfam" id="PF07244">
    <property type="entry name" value="POTRA"/>
    <property type="match status" value="5"/>
</dbReference>
<evidence type="ECO:0000256" key="8">
    <source>
        <dbReference type="HAMAP-Rule" id="MF_01430"/>
    </source>
</evidence>
<evidence type="ECO:0000256" key="1">
    <source>
        <dbReference type="ARBA" id="ARBA00004370"/>
    </source>
</evidence>
<reference evidence="11" key="1">
    <citation type="submission" date="2020-08" db="EMBL/GenBank/DDBJ databases">
        <title>Genomic Encyclopedia of Type Strains, Phase IV (KMG-IV): sequencing the most valuable type-strain genomes for metagenomic binning, comparative biology and taxonomic classification.</title>
        <authorList>
            <person name="Goeker M."/>
        </authorList>
    </citation>
    <scope>NUCLEOTIDE SEQUENCE [LARGE SCALE GENOMIC DNA]</scope>
    <source>
        <strain evidence="11">DSM 105040</strain>
    </source>
</reference>
<dbReference type="InterPro" id="IPR010827">
    <property type="entry name" value="BamA/TamA_POTRA"/>
</dbReference>
<evidence type="ECO:0000256" key="6">
    <source>
        <dbReference type="ARBA" id="ARBA00023136"/>
    </source>
</evidence>